<keyword evidence="8" id="KW-1185">Reference proteome</keyword>
<sequence length="187" mass="20842">MAIVLDAFASYVADMLKQVVEDEVGMLLGVTGQIDKMGVKLGDLKKFLADAERRRITDTSVQGWLKAMDHHAASRMGCCNPLLFCLRNPLFAHEIGTRIRALNQKLDAIKERSAAFGFDLASYEDSCSKVHSSRLSTSRETSWELDRSGVVGEKIEEDTRALVEIMVRRTEAETSNADNNRVMVFAI</sequence>
<dbReference type="Proteomes" id="UP000015105">
    <property type="component" value="Chromosome 6D"/>
</dbReference>
<evidence type="ECO:0000313" key="7">
    <source>
        <dbReference type="EnsemblPlants" id="AET6Gv21004000.8"/>
    </source>
</evidence>
<name>A0A453Q6V9_AEGTS</name>
<keyword evidence="3" id="KW-0677">Repeat</keyword>
<reference evidence="8" key="1">
    <citation type="journal article" date="2014" name="Science">
        <title>Ancient hybridizations among the ancestral genomes of bread wheat.</title>
        <authorList>
            <consortium name="International Wheat Genome Sequencing Consortium,"/>
            <person name="Marcussen T."/>
            <person name="Sandve S.R."/>
            <person name="Heier L."/>
            <person name="Spannagl M."/>
            <person name="Pfeifer M."/>
            <person name="Jakobsen K.S."/>
            <person name="Wulff B.B."/>
            <person name="Steuernagel B."/>
            <person name="Mayer K.F."/>
            <person name="Olsen O.A."/>
        </authorList>
    </citation>
    <scope>NUCLEOTIDE SEQUENCE [LARGE SCALE GENOMIC DNA]</scope>
    <source>
        <strain evidence="8">cv. AL8/78</strain>
    </source>
</reference>
<organism evidence="7 8">
    <name type="scientific">Aegilops tauschii subsp. strangulata</name>
    <name type="common">Goatgrass</name>
    <dbReference type="NCBI Taxonomy" id="200361"/>
    <lineage>
        <taxon>Eukaryota</taxon>
        <taxon>Viridiplantae</taxon>
        <taxon>Streptophyta</taxon>
        <taxon>Embryophyta</taxon>
        <taxon>Tracheophyta</taxon>
        <taxon>Spermatophyta</taxon>
        <taxon>Magnoliopsida</taxon>
        <taxon>Liliopsida</taxon>
        <taxon>Poales</taxon>
        <taxon>Poaceae</taxon>
        <taxon>BOP clade</taxon>
        <taxon>Pooideae</taxon>
        <taxon>Triticodae</taxon>
        <taxon>Triticeae</taxon>
        <taxon>Triticinae</taxon>
        <taxon>Aegilops</taxon>
    </lineage>
</organism>
<dbReference type="Gramene" id="AET6Gv21004000.8">
    <property type="protein sequence ID" value="AET6Gv21004000.8"/>
    <property type="gene ID" value="AET6Gv21004000"/>
</dbReference>
<keyword evidence="5" id="KW-0611">Plant defense</keyword>
<evidence type="ECO:0000313" key="8">
    <source>
        <dbReference type="Proteomes" id="UP000015105"/>
    </source>
</evidence>
<reference evidence="7" key="4">
    <citation type="submission" date="2019-03" db="UniProtKB">
        <authorList>
            <consortium name="EnsemblPlants"/>
        </authorList>
    </citation>
    <scope>IDENTIFICATION</scope>
</reference>
<accession>A0A453Q6V9</accession>
<evidence type="ECO:0000256" key="2">
    <source>
        <dbReference type="ARBA" id="ARBA00022614"/>
    </source>
</evidence>
<reference evidence="7" key="5">
    <citation type="journal article" date="2021" name="G3 (Bethesda)">
        <title>Aegilops tauschii genome assembly Aet v5.0 features greater sequence contiguity and improved annotation.</title>
        <authorList>
            <person name="Wang L."/>
            <person name="Zhu T."/>
            <person name="Rodriguez J.C."/>
            <person name="Deal K.R."/>
            <person name="Dubcovsky J."/>
            <person name="McGuire P.E."/>
            <person name="Lux T."/>
            <person name="Spannagl M."/>
            <person name="Mayer K.F.X."/>
            <person name="Baldrich P."/>
            <person name="Meyers B.C."/>
            <person name="Huo N."/>
            <person name="Gu Y.Q."/>
            <person name="Zhou H."/>
            <person name="Devos K.M."/>
            <person name="Bennetzen J.L."/>
            <person name="Unver T."/>
            <person name="Budak H."/>
            <person name="Gulick P.J."/>
            <person name="Galiba G."/>
            <person name="Kalapos B."/>
            <person name="Nelson D.R."/>
            <person name="Li P."/>
            <person name="You F.M."/>
            <person name="Luo M.C."/>
            <person name="Dvorak J."/>
        </authorList>
    </citation>
    <scope>NUCLEOTIDE SEQUENCE [LARGE SCALE GENOMIC DNA]</scope>
    <source>
        <strain evidence="7">cv. AL8/78</strain>
    </source>
</reference>
<dbReference type="InterPro" id="IPR041118">
    <property type="entry name" value="Rx_N"/>
</dbReference>
<dbReference type="AlphaFoldDB" id="A0A453Q6V9"/>
<proteinExistence type="inferred from homology"/>
<evidence type="ECO:0000256" key="4">
    <source>
        <dbReference type="ARBA" id="ARBA00022741"/>
    </source>
</evidence>
<comment type="similarity">
    <text evidence="1">Belongs to the disease resistance NB-LRR family.</text>
</comment>
<dbReference type="Pfam" id="PF18052">
    <property type="entry name" value="Rx_N"/>
    <property type="match status" value="1"/>
</dbReference>
<keyword evidence="4" id="KW-0547">Nucleotide-binding</keyword>
<keyword evidence="2" id="KW-0433">Leucine-rich repeat</keyword>
<evidence type="ECO:0000256" key="3">
    <source>
        <dbReference type="ARBA" id="ARBA00022737"/>
    </source>
</evidence>
<reference evidence="8" key="2">
    <citation type="journal article" date="2017" name="Nat. Plants">
        <title>The Aegilops tauschii genome reveals multiple impacts of transposons.</title>
        <authorList>
            <person name="Zhao G."/>
            <person name="Zou C."/>
            <person name="Li K."/>
            <person name="Wang K."/>
            <person name="Li T."/>
            <person name="Gao L."/>
            <person name="Zhang X."/>
            <person name="Wang H."/>
            <person name="Yang Z."/>
            <person name="Liu X."/>
            <person name="Jiang W."/>
            <person name="Mao L."/>
            <person name="Kong X."/>
            <person name="Jiao Y."/>
            <person name="Jia J."/>
        </authorList>
    </citation>
    <scope>NUCLEOTIDE SEQUENCE [LARGE SCALE GENOMIC DNA]</scope>
    <source>
        <strain evidence="8">cv. AL8/78</strain>
    </source>
</reference>
<evidence type="ECO:0000256" key="1">
    <source>
        <dbReference type="ARBA" id="ARBA00008894"/>
    </source>
</evidence>
<evidence type="ECO:0000256" key="5">
    <source>
        <dbReference type="ARBA" id="ARBA00022821"/>
    </source>
</evidence>
<dbReference type="Gene3D" id="1.20.5.4130">
    <property type="match status" value="1"/>
</dbReference>
<reference evidence="7" key="3">
    <citation type="journal article" date="2017" name="Nature">
        <title>Genome sequence of the progenitor of the wheat D genome Aegilops tauschii.</title>
        <authorList>
            <person name="Luo M.C."/>
            <person name="Gu Y.Q."/>
            <person name="Puiu D."/>
            <person name="Wang H."/>
            <person name="Twardziok S.O."/>
            <person name="Deal K.R."/>
            <person name="Huo N."/>
            <person name="Zhu T."/>
            <person name="Wang L."/>
            <person name="Wang Y."/>
            <person name="McGuire P.E."/>
            <person name="Liu S."/>
            <person name="Long H."/>
            <person name="Ramasamy R.K."/>
            <person name="Rodriguez J.C."/>
            <person name="Van S.L."/>
            <person name="Yuan L."/>
            <person name="Wang Z."/>
            <person name="Xia Z."/>
            <person name="Xiao L."/>
            <person name="Anderson O.D."/>
            <person name="Ouyang S."/>
            <person name="Liang Y."/>
            <person name="Zimin A.V."/>
            <person name="Pertea G."/>
            <person name="Qi P."/>
            <person name="Bennetzen J.L."/>
            <person name="Dai X."/>
            <person name="Dawson M.W."/>
            <person name="Muller H.G."/>
            <person name="Kugler K."/>
            <person name="Rivarola-Duarte L."/>
            <person name="Spannagl M."/>
            <person name="Mayer K.F.X."/>
            <person name="Lu F.H."/>
            <person name="Bevan M.W."/>
            <person name="Leroy P."/>
            <person name="Li P."/>
            <person name="You F.M."/>
            <person name="Sun Q."/>
            <person name="Liu Z."/>
            <person name="Lyons E."/>
            <person name="Wicker T."/>
            <person name="Salzberg S.L."/>
            <person name="Devos K.M."/>
            <person name="Dvorak J."/>
        </authorList>
    </citation>
    <scope>NUCLEOTIDE SEQUENCE [LARGE SCALE GENOMIC DNA]</scope>
    <source>
        <strain evidence="7">cv. AL8/78</strain>
    </source>
</reference>
<evidence type="ECO:0000259" key="6">
    <source>
        <dbReference type="Pfam" id="PF18052"/>
    </source>
</evidence>
<dbReference type="EnsemblPlants" id="AET6Gv21004000.8">
    <property type="protein sequence ID" value="AET6Gv21004000.8"/>
    <property type="gene ID" value="AET6Gv21004000"/>
</dbReference>
<protein>
    <recommendedName>
        <fullName evidence="6">Disease resistance N-terminal domain-containing protein</fullName>
    </recommendedName>
</protein>
<dbReference type="GO" id="GO:0006952">
    <property type="term" value="P:defense response"/>
    <property type="evidence" value="ECO:0007669"/>
    <property type="project" value="UniProtKB-KW"/>
</dbReference>
<dbReference type="GO" id="GO:0000166">
    <property type="term" value="F:nucleotide binding"/>
    <property type="evidence" value="ECO:0007669"/>
    <property type="project" value="UniProtKB-KW"/>
</dbReference>
<feature type="domain" description="Disease resistance N-terminal" evidence="6">
    <location>
        <begin position="10"/>
        <end position="67"/>
    </location>
</feature>